<keyword evidence="3" id="KW-1185">Reference proteome</keyword>
<organism evidence="2 3">
    <name type="scientific">Azohydromonas lata</name>
    <dbReference type="NCBI Taxonomy" id="45677"/>
    <lineage>
        <taxon>Bacteria</taxon>
        <taxon>Pseudomonadati</taxon>
        <taxon>Pseudomonadota</taxon>
        <taxon>Betaproteobacteria</taxon>
        <taxon>Burkholderiales</taxon>
        <taxon>Sphaerotilaceae</taxon>
        <taxon>Azohydromonas</taxon>
    </lineage>
</organism>
<evidence type="ECO:0008006" key="4">
    <source>
        <dbReference type="Google" id="ProtNLM"/>
    </source>
</evidence>
<reference evidence="2 3" key="1">
    <citation type="submission" date="2023-11" db="EMBL/GenBank/DDBJ databases">
        <title>Draft genome of Azohydromonas lata strain H1 (DSM1123), a polyhydroxyalkanoate producer.</title>
        <authorList>
            <person name="Traversa D."/>
            <person name="D'Addabbo P."/>
            <person name="Pazzani C."/>
            <person name="Manzari C."/>
            <person name="Chiara M."/>
            <person name="Scrascia M."/>
        </authorList>
    </citation>
    <scope>NUCLEOTIDE SEQUENCE [LARGE SCALE GENOMIC DNA]</scope>
    <source>
        <strain evidence="2 3">H1</strain>
    </source>
</reference>
<dbReference type="EMBL" id="JAXOJX010000068">
    <property type="protein sequence ID" value="MDZ5460396.1"/>
    <property type="molecule type" value="Genomic_DNA"/>
</dbReference>
<feature type="chain" id="PRO_5046551472" description="Exopolysaccharide biosynthesis operon protein EpsL" evidence="1">
    <location>
        <begin position="28"/>
        <end position="405"/>
    </location>
</feature>
<comment type="caution">
    <text evidence="2">The sequence shown here is derived from an EMBL/GenBank/DDBJ whole genome shotgun (WGS) entry which is preliminary data.</text>
</comment>
<gene>
    <name evidence="2" type="ORF">SM757_27830</name>
</gene>
<feature type="signal peptide" evidence="1">
    <location>
        <begin position="1"/>
        <end position="27"/>
    </location>
</feature>
<sequence>MIKRTLRAPSCAFSCVALAVFATVAQAETNPYYLGASLTRGHDSNVFRLPGYLDPQSDSFTTATLLAGFDQPISRQRVYTNLELRRQRFDDLSELNNTGHKLAAGLDWETIENYSGSIAAGSERALASYSIPRLGQDALRELNIKRERTFNASVQRGNLRNDLQIFGAFNTRDTDYSSDAFRFRNNKRYAVRVGTRWHRNDLLTLGTAWVEARGKYTSADIEYTSHAIEFTGEWKPSSVSGIDGRIGYEQRSYDNAAAQRDFSGVTGLLRWHWEPTGKLVFTTSLVRDADDSERLVDPGTSDLTIAGSRVTNSLILEAVWKATAKVSVNANYHYSDRTLTNPTLAALDTRGNDKTRQASLGVAWAATNSISFGCNVGRETRSSDSNLSFPFKANTASCYVQALLK</sequence>
<evidence type="ECO:0000313" key="2">
    <source>
        <dbReference type="EMBL" id="MDZ5460396.1"/>
    </source>
</evidence>
<keyword evidence="1" id="KW-0732">Signal</keyword>
<protein>
    <recommendedName>
        <fullName evidence="4">Exopolysaccharide biosynthesis operon protein EpsL</fullName>
    </recommendedName>
</protein>
<evidence type="ECO:0000313" key="3">
    <source>
        <dbReference type="Proteomes" id="UP001293718"/>
    </source>
</evidence>
<dbReference type="Proteomes" id="UP001293718">
    <property type="component" value="Unassembled WGS sequence"/>
</dbReference>
<proteinExistence type="predicted"/>
<name>A0ABU5INF0_9BURK</name>
<dbReference type="RefSeq" id="WP_322467864.1">
    <property type="nucleotide sequence ID" value="NZ_JAXOJX010000068.1"/>
</dbReference>
<accession>A0ABU5INF0</accession>
<evidence type="ECO:0000256" key="1">
    <source>
        <dbReference type="SAM" id="SignalP"/>
    </source>
</evidence>